<keyword evidence="5" id="KW-0136">Cellulose degradation</keyword>
<comment type="similarity">
    <text evidence="2 9">Belongs to the glycosyl hydrolase 8 (cellulase D) family.</text>
</comment>
<dbReference type="GO" id="GO:0030245">
    <property type="term" value="P:cellulose catabolic process"/>
    <property type="evidence" value="ECO:0007669"/>
    <property type="project" value="UniProtKB-KW"/>
</dbReference>
<name>A0A2D1U332_9SPHI</name>
<dbReference type="SUPFAM" id="SSF48208">
    <property type="entry name" value="Six-hairpin glycosidases"/>
    <property type="match status" value="1"/>
</dbReference>
<proteinExistence type="inferred from homology"/>
<dbReference type="InterPro" id="IPR019834">
    <property type="entry name" value="Glyco_hydro_8_CS"/>
</dbReference>
<keyword evidence="11" id="KW-1185">Reference proteome</keyword>
<dbReference type="GO" id="GO:0008810">
    <property type="term" value="F:cellulase activity"/>
    <property type="evidence" value="ECO:0007669"/>
    <property type="project" value="UniProtKB-EC"/>
</dbReference>
<evidence type="ECO:0000256" key="5">
    <source>
        <dbReference type="ARBA" id="ARBA00023001"/>
    </source>
</evidence>
<comment type="catalytic activity">
    <reaction evidence="1">
        <text>Endohydrolysis of (1-&gt;4)-beta-D-glucosidic linkages in cellulose, lichenin and cereal beta-D-glucans.</text>
        <dbReference type="EC" id="3.2.1.4"/>
    </reaction>
</comment>
<dbReference type="Gene3D" id="1.50.10.10">
    <property type="match status" value="1"/>
</dbReference>
<dbReference type="InterPro" id="IPR002037">
    <property type="entry name" value="Glyco_hydro_8"/>
</dbReference>
<protein>
    <recommendedName>
        <fullName evidence="9">Glucanase</fullName>
        <ecNumber evidence="9">3.2.1.-</ecNumber>
    </recommendedName>
</protein>
<evidence type="ECO:0000256" key="6">
    <source>
        <dbReference type="ARBA" id="ARBA00023295"/>
    </source>
</evidence>
<dbReference type="Proteomes" id="UP000223749">
    <property type="component" value="Chromosome"/>
</dbReference>
<dbReference type="InterPro" id="IPR008928">
    <property type="entry name" value="6-hairpin_glycosidase_sf"/>
</dbReference>
<keyword evidence="4 9" id="KW-0378">Hydrolase</keyword>
<dbReference type="OrthoDB" id="9803461at2"/>
<evidence type="ECO:0000256" key="8">
    <source>
        <dbReference type="PROSITE-ProRule" id="PRU10058"/>
    </source>
</evidence>
<reference evidence="10 11" key="1">
    <citation type="submission" date="2017-10" db="EMBL/GenBank/DDBJ databases">
        <title>Whole genome of Pedobacter ginsengisoli T01R-27 isolated from tomato rhizosphere.</title>
        <authorList>
            <person name="Weon H.-Y."/>
            <person name="Lee S.A."/>
            <person name="Sang M.K."/>
            <person name="Song J."/>
        </authorList>
    </citation>
    <scope>NUCLEOTIDE SEQUENCE [LARGE SCALE GENOMIC DNA]</scope>
    <source>
        <strain evidence="10 11">T01R-27</strain>
    </source>
</reference>
<evidence type="ECO:0000256" key="7">
    <source>
        <dbReference type="ARBA" id="ARBA00023326"/>
    </source>
</evidence>
<evidence type="ECO:0000256" key="9">
    <source>
        <dbReference type="RuleBase" id="RU361167"/>
    </source>
</evidence>
<evidence type="ECO:0000256" key="2">
    <source>
        <dbReference type="ARBA" id="ARBA00009209"/>
    </source>
</evidence>
<dbReference type="PROSITE" id="PS00812">
    <property type="entry name" value="GLYCOSYL_HYDROL_F8"/>
    <property type="match status" value="1"/>
</dbReference>
<dbReference type="AlphaFoldDB" id="A0A2D1U332"/>
<gene>
    <name evidence="10" type="ORF">CPT03_05855</name>
</gene>
<keyword evidence="6 9" id="KW-0326">Glycosidase</keyword>
<dbReference type="KEGG" id="pgs:CPT03_05855"/>
<sequence length="410" mass="46509">MKIILPFFYFLIIFNPFRSEGRMFNDKKPFPQHAAYTKGTIKPNHKTQAQLDADVIFVYQRWKKNYLTEDIGEKGQYYIKYQQSGAVTCSEAHGYGMVTLAYMAGADSKARDYFDGMFHFFKAHPSNGNSKLMNWQQAIKDGKVVSVGRSCATDGDMDIAYALLLADKQWGSSGKINYKAEAISIINALKASIIHAKYKTLKMGDWAGEEGSRSTDGTRPSDFMFQHIKSYKKFTGDEVWDTVIQNSYGIVNHIFNKFSSQTGLLPDFAEYKSGNFIPAVGKLLEAPTDGCYSYNAARTPWRLATDYLTTGNTTLKNQLTTLNSWIRNETSDDPGRIRSGYQLDGKMMDGRNYQDLTYQSPFMVSAMIDSKNQQWLNKLWDNAVKNNKSYFGDSITMLCMITASGNWWLP</sequence>
<feature type="active site" description="Nucleophile" evidence="8">
    <location>
        <position position="154"/>
    </location>
</feature>
<dbReference type="RefSeq" id="WP_099437957.1">
    <property type="nucleotide sequence ID" value="NZ_CP024091.1"/>
</dbReference>
<keyword evidence="7 9" id="KW-0624">Polysaccharide degradation</keyword>
<evidence type="ECO:0000256" key="4">
    <source>
        <dbReference type="ARBA" id="ARBA00022801"/>
    </source>
</evidence>
<dbReference type="EMBL" id="CP024091">
    <property type="protein sequence ID" value="ATP56015.1"/>
    <property type="molecule type" value="Genomic_DNA"/>
</dbReference>
<evidence type="ECO:0000256" key="1">
    <source>
        <dbReference type="ARBA" id="ARBA00000966"/>
    </source>
</evidence>
<dbReference type="Pfam" id="PF01270">
    <property type="entry name" value="Glyco_hydro_8"/>
    <property type="match status" value="1"/>
</dbReference>
<dbReference type="EC" id="3.2.1.-" evidence="9"/>
<accession>A0A2D1U332</accession>
<evidence type="ECO:0000313" key="11">
    <source>
        <dbReference type="Proteomes" id="UP000223749"/>
    </source>
</evidence>
<evidence type="ECO:0000256" key="3">
    <source>
        <dbReference type="ARBA" id="ARBA00022729"/>
    </source>
</evidence>
<keyword evidence="7 9" id="KW-0119">Carbohydrate metabolism</keyword>
<dbReference type="PRINTS" id="PR00735">
    <property type="entry name" value="GLHYDRLASE8"/>
</dbReference>
<keyword evidence="3" id="KW-0732">Signal</keyword>
<dbReference type="InterPro" id="IPR012341">
    <property type="entry name" value="6hp_glycosidase-like_sf"/>
</dbReference>
<evidence type="ECO:0000313" key="10">
    <source>
        <dbReference type="EMBL" id="ATP56015.1"/>
    </source>
</evidence>
<organism evidence="10 11">
    <name type="scientific">Pedobacter ginsengisoli</name>
    <dbReference type="NCBI Taxonomy" id="363852"/>
    <lineage>
        <taxon>Bacteria</taxon>
        <taxon>Pseudomonadati</taxon>
        <taxon>Bacteroidota</taxon>
        <taxon>Sphingobacteriia</taxon>
        <taxon>Sphingobacteriales</taxon>
        <taxon>Sphingobacteriaceae</taxon>
        <taxon>Pedobacter</taxon>
    </lineage>
</organism>